<dbReference type="EMBL" id="BEZZ01225520">
    <property type="protein sequence ID" value="GCC47798.1"/>
    <property type="molecule type" value="Genomic_DNA"/>
</dbReference>
<gene>
    <name evidence="1" type="ORF">chiPu_0032021</name>
</gene>
<comment type="caution">
    <text evidence="1">The sequence shown here is derived from an EMBL/GenBank/DDBJ whole genome shotgun (WGS) entry which is preliminary data.</text>
</comment>
<name>A0A401TYR0_CHIPU</name>
<organism evidence="1 2">
    <name type="scientific">Chiloscyllium punctatum</name>
    <name type="common">Brownbanded bambooshark</name>
    <name type="synonym">Hemiscyllium punctatum</name>
    <dbReference type="NCBI Taxonomy" id="137246"/>
    <lineage>
        <taxon>Eukaryota</taxon>
        <taxon>Metazoa</taxon>
        <taxon>Chordata</taxon>
        <taxon>Craniata</taxon>
        <taxon>Vertebrata</taxon>
        <taxon>Chondrichthyes</taxon>
        <taxon>Elasmobranchii</taxon>
        <taxon>Galeomorphii</taxon>
        <taxon>Galeoidea</taxon>
        <taxon>Orectolobiformes</taxon>
        <taxon>Hemiscylliidae</taxon>
        <taxon>Chiloscyllium</taxon>
    </lineage>
</organism>
<reference evidence="1 2" key="1">
    <citation type="journal article" date="2018" name="Nat. Ecol. Evol.">
        <title>Shark genomes provide insights into elasmobranch evolution and the origin of vertebrates.</title>
        <authorList>
            <person name="Hara Y"/>
            <person name="Yamaguchi K"/>
            <person name="Onimaru K"/>
            <person name="Kadota M"/>
            <person name="Koyanagi M"/>
            <person name="Keeley SD"/>
            <person name="Tatsumi K"/>
            <person name="Tanaka K"/>
            <person name="Motone F"/>
            <person name="Kageyama Y"/>
            <person name="Nozu R"/>
            <person name="Adachi N"/>
            <person name="Nishimura O"/>
            <person name="Nakagawa R"/>
            <person name="Tanegashima C"/>
            <person name="Kiyatake I"/>
            <person name="Matsumoto R"/>
            <person name="Murakumo K"/>
            <person name="Nishida K"/>
            <person name="Terakita A"/>
            <person name="Kuratani S"/>
            <person name="Sato K"/>
            <person name="Hyodo S Kuraku.S."/>
        </authorList>
    </citation>
    <scope>NUCLEOTIDE SEQUENCE [LARGE SCALE GENOMIC DNA]</scope>
</reference>
<evidence type="ECO:0000313" key="2">
    <source>
        <dbReference type="Proteomes" id="UP000287033"/>
    </source>
</evidence>
<proteinExistence type="predicted"/>
<evidence type="ECO:0000313" key="1">
    <source>
        <dbReference type="EMBL" id="GCC47798.1"/>
    </source>
</evidence>
<sequence>MTVQHYAVMAPEVEFEPLESRHDLFDVFGLFDHAKGERENRVIRVDVGEAVIAAFVDVDNVFAVIHGETLPQVDAGASLAGS</sequence>
<protein>
    <submittedName>
        <fullName evidence="1">Uncharacterized protein</fullName>
    </submittedName>
</protein>
<keyword evidence="2" id="KW-1185">Reference proteome</keyword>
<dbReference type="AlphaFoldDB" id="A0A401TYR0"/>
<dbReference type="Proteomes" id="UP000287033">
    <property type="component" value="Unassembled WGS sequence"/>
</dbReference>
<accession>A0A401TYR0</accession>